<dbReference type="GO" id="GO:0016829">
    <property type="term" value="F:lyase activity"/>
    <property type="evidence" value="ECO:0007669"/>
    <property type="project" value="UniProtKB-KW"/>
</dbReference>
<organism evidence="12 13">
    <name type="scientific">Morganella morganii</name>
    <name type="common">Proteus morganii</name>
    <dbReference type="NCBI Taxonomy" id="582"/>
    <lineage>
        <taxon>Bacteria</taxon>
        <taxon>Pseudomonadati</taxon>
        <taxon>Pseudomonadota</taxon>
        <taxon>Gammaproteobacteria</taxon>
        <taxon>Enterobacterales</taxon>
        <taxon>Morganellaceae</taxon>
        <taxon>Morganella</taxon>
    </lineage>
</organism>
<dbReference type="InterPro" id="IPR010970">
    <property type="entry name" value="Cys_dSase_SufS"/>
</dbReference>
<gene>
    <name evidence="12" type="ORF">CKG00_05855</name>
</gene>
<comment type="cofactor">
    <cofactor evidence="1 9">
        <name>pyridoxal 5'-phosphate</name>
        <dbReference type="ChEBI" id="CHEBI:597326"/>
    </cofactor>
</comment>
<proteinExistence type="inferred from homology"/>
<protein>
    <recommendedName>
        <fullName evidence="3 10">Cysteine desulfurase</fullName>
        <ecNumber evidence="3 10">2.8.1.7</ecNumber>
    </recommendedName>
</protein>
<dbReference type="PROSITE" id="PS00595">
    <property type="entry name" value="AA_TRANSFER_CLASS_5"/>
    <property type="match status" value="1"/>
</dbReference>
<dbReference type="SUPFAM" id="SSF53383">
    <property type="entry name" value="PLP-dependent transferases"/>
    <property type="match status" value="1"/>
</dbReference>
<sequence>MSYPVQQLRADFPVLAGEVNGKPLVYLDSAASAQKPQQVIDAVSDFTAHHYAAVHRGIHTLSAEATAATEAVRQKAAAFINAPQTDEIIFVKGTTEAINLVADSFGRAFCNDGDNIIITEMEHHANIVPWYMLAESAGIEIRVLPMADDGTLILSKLPELIDNRTRLLSFTHLSNVLGTVNPVKAIIAQARELSRAAGGELAVLVDGAQGAMHQPVDVQALDCDFYAFSGHKLYGPTGIGILWGRKSLLGNMPPREGGGAMIADVSLTNGITYADVPWRFEAGTPNIQGIIGLGAALDYLKNIGMAEIAAYEHTLMQYALTRLAEVPGIILYGNAQREGVIAFNLGKHHAFDTGAFLDRYGVAVRTGHHCAQPLLAHYGVSAMCRASLALYTTEADIDILTDALKRTAKLLG</sequence>
<dbReference type="GO" id="GO:0006534">
    <property type="term" value="P:cysteine metabolic process"/>
    <property type="evidence" value="ECO:0007669"/>
    <property type="project" value="UniProtKB-UniRule"/>
</dbReference>
<evidence type="ECO:0000256" key="8">
    <source>
        <dbReference type="ARBA" id="ARBA00050776"/>
    </source>
</evidence>
<evidence type="ECO:0000313" key="12">
    <source>
        <dbReference type="EMBL" id="RUT65976.1"/>
    </source>
</evidence>
<keyword evidence="6 10" id="KW-0663">Pyridoxal phosphate</keyword>
<keyword evidence="7 12" id="KW-0456">Lyase</keyword>
<evidence type="ECO:0000313" key="13">
    <source>
        <dbReference type="Proteomes" id="UP000286908"/>
    </source>
</evidence>
<dbReference type="GO" id="GO:0031071">
    <property type="term" value="F:cysteine desulfurase activity"/>
    <property type="evidence" value="ECO:0007669"/>
    <property type="project" value="UniProtKB-UniRule"/>
</dbReference>
<dbReference type="AlphaFoldDB" id="A0A433ZV43"/>
<comment type="caution">
    <text evidence="12">The sequence shown here is derived from an EMBL/GenBank/DDBJ whole genome shotgun (WGS) entry which is preliminary data.</text>
</comment>
<evidence type="ECO:0000256" key="3">
    <source>
        <dbReference type="ARBA" id="ARBA00012239"/>
    </source>
</evidence>
<dbReference type="OrthoDB" id="9808002at2"/>
<evidence type="ECO:0000256" key="1">
    <source>
        <dbReference type="ARBA" id="ARBA00001933"/>
    </source>
</evidence>
<dbReference type="Gene3D" id="3.90.1150.10">
    <property type="entry name" value="Aspartate Aminotransferase, domain 1"/>
    <property type="match status" value="1"/>
</dbReference>
<evidence type="ECO:0000256" key="6">
    <source>
        <dbReference type="ARBA" id="ARBA00022898"/>
    </source>
</evidence>
<feature type="domain" description="Aminotransferase class V" evidence="11">
    <location>
        <begin position="25"/>
        <end position="400"/>
    </location>
</feature>
<evidence type="ECO:0000256" key="10">
    <source>
        <dbReference type="RuleBase" id="RU004506"/>
    </source>
</evidence>
<dbReference type="PANTHER" id="PTHR43586:SF25">
    <property type="entry name" value="CYSTEINE DESULFURASE"/>
    <property type="match status" value="1"/>
</dbReference>
<dbReference type="NCBIfam" id="TIGR01979">
    <property type="entry name" value="sufS"/>
    <property type="match status" value="1"/>
</dbReference>
<dbReference type="InterPro" id="IPR015421">
    <property type="entry name" value="PyrdxlP-dep_Trfase_major"/>
</dbReference>
<accession>A0A433ZV43</accession>
<evidence type="ECO:0000256" key="7">
    <source>
        <dbReference type="ARBA" id="ARBA00023239"/>
    </source>
</evidence>
<dbReference type="Pfam" id="PF00266">
    <property type="entry name" value="Aminotran_5"/>
    <property type="match status" value="1"/>
</dbReference>
<keyword evidence="4" id="KW-0963">Cytoplasm</keyword>
<dbReference type="InterPro" id="IPR020578">
    <property type="entry name" value="Aminotrans_V_PyrdxlP_BS"/>
</dbReference>
<dbReference type="PANTHER" id="PTHR43586">
    <property type="entry name" value="CYSTEINE DESULFURASE"/>
    <property type="match status" value="1"/>
</dbReference>
<dbReference type="NCBIfam" id="NF006791">
    <property type="entry name" value="PRK09295.1"/>
    <property type="match status" value="1"/>
</dbReference>
<dbReference type="EMBL" id="NRQY01000001">
    <property type="protein sequence ID" value="RUT65976.1"/>
    <property type="molecule type" value="Genomic_DNA"/>
</dbReference>
<name>A0A433ZV43_MORMO</name>
<dbReference type="EC" id="2.8.1.7" evidence="3 10"/>
<keyword evidence="5 10" id="KW-0808">Transferase</keyword>
<evidence type="ECO:0000256" key="2">
    <source>
        <dbReference type="ARBA" id="ARBA00010447"/>
    </source>
</evidence>
<reference evidence="12 13" key="1">
    <citation type="submission" date="2017-08" db="EMBL/GenBank/DDBJ databases">
        <title>Draft genome sequence of pheromone producing symbiont Morganella morganii, of the female New Zealand grass grub Costelytra giveni.</title>
        <authorList>
            <person name="Laugraud A."/>
            <person name="Young S.D."/>
            <person name="Hurst M.H."/>
        </authorList>
    </citation>
    <scope>NUCLEOTIDE SEQUENCE [LARGE SCALE GENOMIC DNA]</scope>
    <source>
        <strain evidence="12 13">MMsCG</strain>
    </source>
</reference>
<evidence type="ECO:0000256" key="5">
    <source>
        <dbReference type="ARBA" id="ARBA00022679"/>
    </source>
</evidence>
<dbReference type="Proteomes" id="UP000286908">
    <property type="component" value="Unassembled WGS sequence"/>
</dbReference>
<evidence type="ECO:0000256" key="4">
    <source>
        <dbReference type="ARBA" id="ARBA00022490"/>
    </source>
</evidence>
<evidence type="ECO:0000256" key="9">
    <source>
        <dbReference type="RuleBase" id="RU004504"/>
    </source>
</evidence>
<dbReference type="InterPro" id="IPR015424">
    <property type="entry name" value="PyrdxlP-dep_Trfase"/>
</dbReference>
<dbReference type="InterPro" id="IPR015422">
    <property type="entry name" value="PyrdxlP-dep_Trfase_small"/>
</dbReference>
<dbReference type="GO" id="GO:0030170">
    <property type="term" value="F:pyridoxal phosphate binding"/>
    <property type="evidence" value="ECO:0007669"/>
    <property type="project" value="UniProtKB-UniRule"/>
</dbReference>
<dbReference type="InterPro" id="IPR000192">
    <property type="entry name" value="Aminotrans_V_dom"/>
</dbReference>
<evidence type="ECO:0000259" key="11">
    <source>
        <dbReference type="Pfam" id="PF00266"/>
    </source>
</evidence>
<dbReference type="CDD" id="cd06453">
    <property type="entry name" value="SufS_like"/>
    <property type="match status" value="1"/>
</dbReference>
<comment type="function">
    <text evidence="10">Catalyzes the removal of elemental sulfur and selenium atoms from L-cysteine, L-cystine, L-selenocysteine, and L-selenocystine to produce L-alanine.</text>
</comment>
<comment type="similarity">
    <text evidence="2 10">Belongs to the class-V pyridoxal-phosphate-dependent aminotransferase family. Csd subfamily.</text>
</comment>
<dbReference type="Gene3D" id="3.40.640.10">
    <property type="entry name" value="Type I PLP-dependent aspartate aminotransferase-like (Major domain)"/>
    <property type="match status" value="1"/>
</dbReference>
<comment type="catalytic activity">
    <reaction evidence="8 10">
        <text>(sulfur carrier)-H + L-cysteine = (sulfur carrier)-SH + L-alanine</text>
        <dbReference type="Rhea" id="RHEA:43892"/>
        <dbReference type="Rhea" id="RHEA-COMP:14737"/>
        <dbReference type="Rhea" id="RHEA-COMP:14739"/>
        <dbReference type="ChEBI" id="CHEBI:29917"/>
        <dbReference type="ChEBI" id="CHEBI:35235"/>
        <dbReference type="ChEBI" id="CHEBI:57972"/>
        <dbReference type="ChEBI" id="CHEBI:64428"/>
        <dbReference type="EC" id="2.8.1.7"/>
    </reaction>
</comment>